<keyword evidence="9" id="KW-1185">Reference proteome</keyword>
<keyword evidence="3" id="KW-0210">Decarboxylase</keyword>
<keyword evidence="8" id="KW-0032">Aminotransferase</keyword>
<dbReference type="InterPro" id="IPR008286">
    <property type="entry name" value="Prn/Lys/Arg_de-COase_C"/>
</dbReference>
<gene>
    <name evidence="8" type="ORF">OCV88_05145</name>
</gene>
<evidence type="ECO:0000256" key="1">
    <source>
        <dbReference type="ARBA" id="ARBA00001933"/>
    </source>
</evidence>
<feature type="domain" description="Orn/Lys/Arg decarboxylases family 1 pyridoxal-P attachment site" evidence="6">
    <location>
        <begin position="8"/>
        <end position="304"/>
    </location>
</feature>
<dbReference type="SUPFAM" id="SSF55904">
    <property type="entry name" value="Ornithine decarboxylase C-terminal domain"/>
    <property type="match status" value="1"/>
</dbReference>
<dbReference type="Pfam" id="PF01276">
    <property type="entry name" value="OKR_DC_1"/>
    <property type="match status" value="1"/>
</dbReference>
<proteinExistence type="inferred from homology"/>
<evidence type="ECO:0000256" key="3">
    <source>
        <dbReference type="ARBA" id="ARBA00022793"/>
    </source>
</evidence>
<dbReference type="InterPro" id="IPR015421">
    <property type="entry name" value="PyrdxlP-dep_Trfase_major"/>
</dbReference>
<dbReference type="PANTHER" id="PTHR43277">
    <property type="entry name" value="ARGININE DECARBOXYLASE"/>
    <property type="match status" value="1"/>
</dbReference>
<sequence>MKENYLDQKLYQYEKENIYPFHMPGHKRVDMGILHPEKIDITEIDGFDNLHHAEGILDEAQNRTADIFGADCSYFLVNGSTAGLLTAICAAVERGDKILVARNCHKAVYHGIFLHQLKAEYVYPEYTKAGIQGSISPEKIKEKLNSHPDIAAVLITSPTYDGVISDIKKISEIVHEKGIPLIVDEAHGAHFGFSKGFPQKALAKGADLVIESLHKTLPSYTQTAVLHVKGKRVSGRKIREYLGIFQTSSPSYIFMAGIDRLNRILTEKKKELFEAFEQRLQEFYKDMKKLSCLEVLQSQHQKGIFGRDFSKIVIFSWGAGLSGRHLSEILLEKYRLQLEMASGHYATALTSICDTEEGFRRLKQALTALDKAFLAHRKPVSPTNMTVSDCRLYRELPRAMELYKAKESAVREIELDCAPGAVSAEFIYLYPPGIPLAVPGEVLTEELIRNIRLLKEEGFAVQGMDDKSGKRINIVI</sequence>
<dbReference type="InterPro" id="IPR052357">
    <property type="entry name" value="Orn_Lys_Arg_decarboxylase-I"/>
</dbReference>
<evidence type="ECO:0000256" key="5">
    <source>
        <dbReference type="ARBA" id="ARBA00023239"/>
    </source>
</evidence>
<evidence type="ECO:0000256" key="2">
    <source>
        <dbReference type="ARBA" id="ARBA00010671"/>
    </source>
</evidence>
<organism evidence="8 9">
    <name type="scientific">Brotonthovivens ammoniilytica</name>
    <dbReference type="NCBI Taxonomy" id="2981725"/>
    <lineage>
        <taxon>Bacteria</taxon>
        <taxon>Bacillati</taxon>
        <taxon>Bacillota</taxon>
        <taxon>Clostridia</taxon>
        <taxon>Lachnospirales</taxon>
        <taxon>Lachnospiraceae</taxon>
        <taxon>Brotonthovivens</taxon>
    </lineage>
</organism>
<dbReference type="Gene3D" id="3.40.640.10">
    <property type="entry name" value="Type I PLP-dependent aspartate aminotransferase-like (Major domain)"/>
    <property type="match status" value="1"/>
</dbReference>
<evidence type="ECO:0000256" key="4">
    <source>
        <dbReference type="ARBA" id="ARBA00022898"/>
    </source>
</evidence>
<dbReference type="InterPro" id="IPR015424">
    <property type="entry name" value="PyrdxlP-dep_Trfase"/>
</dbReference>
<dbReference type="PANTHER" id="PTHR43277:SF4">
    <property type="entry name" value="ARGININE DECARBOXYLASE"/>
    <property type="match status" value="1"/>
</dbReference>
<dbReference type="Proteomes" id="UP001652442">
    <property type="component" value="Unassembled WGS sequence"/>
</dbReference>
<evidence type="ECO:0000313" key="8">
    <source>
        <dbReference type="EMBL" id="MCU6761724.1"/>
    </source>
</evidence>
<comment type="caution">
    <text evidence="8">The sequence shown here is derived from an EMBL/GenBank/DDBJ whole genome shotgun (WGS) entry which is preliminary data.</text>
</comment>
<keyword evidence="4" id="KW-0663">Pyridoxal phosphate</keyword>
<dbReference type="RefSeq" id="WP_158424511.1">
    <property type="nucleotide sequence ID" value="NZ_JAOQJQ010000002.1"/>
</dbReference>
<evidence type="ECO:0000259" key="6">
    <source>
        <dbReference type="Pfam" id="PF01276"/>
    </source>
</evidence>
<dbReference type="Gene3D" id="3.90.105.10">
    <property type="entry name" value="Molybdopterin biosynthesis moea protein, domain 2"/>
    <property type="match status" value="1"/>
</dbReference>
<protein>
    <submittedName>
        <fullName evidence="8">Aminotransferase class I/II-fold pyridoxal phosphate-dependent enzyme</fullName>
    </submittedName>
</protein>
<comment type="similarity">
    <text evidence="2">Belongs to the Orn/Lys/Arg decarboxylase class-I family.</text>
</comment>
<feature type="domain" description="Orn/Lys/Arg decarboxylase C-terminal" evidence="7">
    <location>
        <begin position="406"/>
        <end position="454"/>
    </location>
</feature>
<dbReference type="InterPro" id="IPR000310">
    <property type="entry name" value="Orn/Lys/Arg_deCO2ase_major_dom"/>
</dbReference>
<dbReference type="InterPro" id="IPR036633">
    <property type="entry name" value="Prn/Lys/Arg_de-COase_C_sf"/>
</dbReference>
<evidence type="ECO:0000259" key="7">
    <source>
        <dbReference type="Pfam" id="PF03711"/>
    </source>
</evidence>
<dbReference type="Pfam" id="PF03711">
    <property type="entry name" value="OKR_DC_1_C"/>
    <property type="match status" value="1"/>
</dbReference>
<evidence type="ECO:0000313" key="9">
    <source>
        <dbReference type="Proteomes" id="UP001652442"/>
    </source>
</evidence>
<keyword evidence="5" id="KW-0456">Lyase</keyword>
<dbReference type="SUPFAM" id="SSF53383">
    <property type="entry name" value="PLP-dependent transferases"/>
    <property type="match status" value="1"/>
</dbReference>
<name>A0ABT2THQ5_9FIRM</name>
<dbReference type="EMBL" id="JAOQJQ010000002">
    <property type="protein sequence ID" value="MCU6761724.1"/>
    <property type="molecule type" value="Genomic_DNA"/>
</dbReference>
<dbReference type="GO" id="GO:0008483">
    <property type="term" value="F:transaminase activity"/>
    <property type="evidence" value="ECO:0007669"/>
    <property type="project" value="UniProtKB-KW"/>
</dbReference>
<keyword evidence="8" id="KW-0808">Transferase</keyword>
<comment type="cofactor">
    <cofactor evidence="1">
        <name>pyridoxal 5'-phosphate</name>
        <dbReference type="ChEBI" id="CHEBI:597326"/>
    </cofactor>
</comment>
<reference evidence="8 9" key="1">
    <citation type="journal article" date="2021" name="ISME Commun">
        <title>Automated analysis of genomic sequences facilitates high-throughput and comprehensive description of bacteria.</title>
        <authorList>
            <person name="Hitch T.C.A."/>
        </authorList>
    </citation>
    <scope>NUCLEOTIDE SEQUENCE [LARGE SCALE GENOMIC DNA]</scope>
    <source>
        <strain evidence="8 9">Sanger_109</strain>
    </source>
</reference>
<accession>A0ABT2THQ5</accession>